<dbReference type="GO" id="GO:0012505">
    <property type="term" value="C:endomembrane system"/>
    <property type="evidence" value="ECO:0007669"/>
    <property type="project" value="TreeGrafter"/>
</dbReference>
<evidence type="ECO:0000313" key="8">
    <source>
        <dbReference type="Proteomes" id="UP000009138"/>
    </source>
</evidence>
<dbReference type="AlphaFoldDB" id="I1CER7"/>
<organism evidence="7 8">
    <name type="scientific">Rhizopus delemar (strain RA 99-880 / ATCC MYA-4621 / FGSC 9543 / NRRL 43880)</name>
    <name type="common">Mucormycosis agent</name>
    <name type="synonym">Rhizopus arrhizus var. delemar</name>
    <dbReference type="NCBI Taxonomy" id="246409"/>
    <lineage>
        <taxon>Eukaryota</taxon>
        <taxon>Fungi</taxon>
        <taxon>Fungi incertae sedis</taxon>
        <taxon>Mucoromycota</taxon>
        <taxon>Mucoromycotina</taxon>
        <taxon>Mucoromycetes</taxon>
        <taxon>Mucorales</taxon>
        <taxon>Mucorineae</taxon>
        <taxon>Rhizopodaceae</taxon>
        <taxon>Rhizopus</taxon>
    </lineage>
</organism>
<keyword evidence="3" id="KW-0812">Transmembrane</keyword>
<dbReference type="SMART" id="SM00397">
    <property type="entry name" value="t_SNARE"/>
    <property type="match status" value="1"/>
</dbReference>
<dbReference type="VEuPathDB" id="FungiDB:RO3G_11658"/>
<evidence type="ECO:0000256" key="2">
    <source>
        <dbReference type="ARBA" id="ARBA00009063"/>
    </source>
</evidence>
<dbReference type="GO" id="GO:0006887">
    <property type="term" value="P:exocytosis"/>
    <property type="evidence" value="ECO:0007669"/>
    <property type="project" value="TreeGrafter"/>
</dbReference>
<keyword evidence="5" id="KW-0472">Membrane</keyword>
<dbReference type="OrthoDB" id="10255013at2759"/>
<dbReference type="GeneID" id="93618623"/>
<dbReference type="Pfam" id="PF00804">
    <property type="entry name" value="Syntaxin"/>
    <property type="match status" value="1"/>
</dbReference>
<dbReference type="GO" id="GO:0000149">
    <property type="term" value="F:SNARE binding"/>
    <property type="evidence" value="ECO:0007669"/>
    <property type="project" value="TreeGrafter"/>
</dbReference>
<dbReference type="PANTHER" id="PTHR19957:SF307">
    <property type="entry name" value="PROTEIN SSO1-RELATED"/>
    <property type="match status" value="1"/>
</dbReference>
<comment type="subcellular location">
    <subcellularLocation>
        <location evidence="1">Membrane</location>
        <topology evidence="1">Single-pass type IV membrane protein</topology>
    </subcellularLocation>
</comment>
<accession>I1CER7</accession>
<dbReference type="InParanoid" id="I1CER7"/>
<dbReference type="GO" id="GO:0005886">
    <property type="term" value="C:plasma membrane"/>
    <property type="evidence" value="ECO:0007669"/>
    <property type="project" value="TreeGrafter"/>
</dbReference>
<dbReference type="GO" id="GO:0005484">
    <property type="term" value="F:SNAP receptor activity"/>
    <property type="evidence" value="ECO:0007669"/>
    <property type="project" value="TreeGrafter"/>
</dbReference>
<protein>
    <recommendedName>
        <fullName evidence="6">t-SNARE coiled-coil homology domain-containing protein</fullName>
    </recommendedName>
</protein>
<dbReference type="InterPro" id="IPR006011">
    <property type="entry name" value="Syntaxin_N"/>
</dbReference>
<dbReference type="InterPro" id="IPR010989">
    <property type="entry name" value="SNARE"/>
</dbReference>
<dbReference type="GO" id="GO:0031201">
    <property type="term" value="C:SNARE complex"/>
    <property type="evidence" value="ECO:0007669"/>
    <property type="project" value="TreeGrafter"/>
</dbReference>
<dbReference type="PANTHER" id="PTHR19957">
    <property type="entry name" value="SYNTAXIN"/>
    <property type="match status" value="1"/>
</dbReference>
<sequence>MNSQLPNNSDTRMRKQQVAALKKRFLDTIQRYQDVERNYQLRYRQRIERQIRIVKPDATQEEVDSIIDSDGPPQIFAQSELHQLFMDMSMMVEQQGETLTTIENHAEQTEGHIKEGNTFISKAIQSAKSTRTYANYKLTLFFLFLGRWRK</sequence>
<name>I1CER7_RHIO9</name>
<dbReference type="STRING" id="246409.I1CER7"/>
<dbReference type="SUPFAM" id="SSF47661">
    <property type="entry name" value="t-snare proteins"/>
    <property type="match status" value="1"/>
</dbReference>
<dbReference type="InterPro" id="IPR000727">
    <property type="entry name" value="T_SNARE_dom"/>
</dbReference>
<dbReference type="GO" id="GO:0006886">
    <property type="term" value="P:intracellular protein transport"/>
    <property type="evidence" value="ECO:0007669"/>
    <property type="project" value="TreeGrafter"/>
</dbReference>
<dbReference type="GO" id="GO:0006906">
    <property type="term" value="P:vesicle fusion"/>
    <property type="evidence" value="ECO:0007669"/>
    <property type="project" value="TreeGrafter"/>
</dbReference>
<dbReference type="eggNOG" id="KOG0810">
    <property type="taxonomic scope" value="Eukaryota"/>
</dbReference>
<evidence type="ECO:0000256" key="1">
    <source>
        <dbReference type="ARBA" id="ARBA00004211"/>
    </source>
</evidence>
<dbReference type="Gene3D" id="1.20.5.110">
    <property type="match status" value="1"/>
</dbReference>
<evidence type="ECO:0000259" key="6">
    <source>
        <dbReference type="PROSITE" id="PS50192"/>
    </source>
</evidence>
<comment type="similarity">
    <text evidence="2">Belongs to the syntaxin family.</text>
</comment>
<dbReference type="Gene3D" id="1.20.58.70">
    <property type="match status" value="1"/>
</dbReference>
<reference evidence="7 8" key="1">
    <citation type="journal article" date="2009" name="PLoS Genet.">
        <title>Genomic analysis of the basal lineage fungus Rhizopus oryzae reveals a whole-genome duplication.</title>
        <authorList>
            <person name="Ma L.-J."/>
            <person name="Ibrahim A.S."/>
            <person name="Skory C."/>
            <person name="Grabherr M.G."/>
            <person name="Burger G."/>
            <person name="Butler M."/>
            <person name="Elias M."/>
            <person name="Idnurm A."/>
            <person name="Lang B.F."/>
            <person name="Sone T."/>
            <person name="Abe A."/>
            <person name="Calvo S.E."/>
            <person name="Corrochano L.M."/>
            <person name="Engels R."/>
            <person name="Fu J."/>
            <person name="Hansberg W."/>
            <person name="Kim J.-M."/>
            <person name="Kodira C.D."/>
            <person name="Koehrsen M.J."/>
            <person name="Liu B."/>
            <person name="Miranda-Saavedra D."/>
            <person name="O'Leary S."/>
            <person name="Ortiz-Castellanos L."/>
            <person name="Poulter R."/>
            <person name="Rodriguez-Romero J."/>
            <person name="Ruiz-Herrera J."/>
            <person name="Shen Y.-Q."/>
            <person name="Zeng Q."/>
            <person name="Galagan J."/>
            <person name="Birren B.W."/>
            <person name="Cuomo C.A."/>
            <person name="Wickes B.L."/>
        </authorList>
    </citation>
    <scope>NUCLEOTIDE SEQUENCE [LARGE SCALE GENOMIC DNA]</scope>
    <source>
        <strain evidence="8">RA 99-880 / ATCC MYA-4621 / FGSC 9543 / NRRL 43880</strain>
    </source>
</reference>
<dbReference type="EMBL" id="CH476740">
    <property type="protein sequence ID" value="EIE86947.1"/>
    <property type="molecule type" value="Genomic_DNA"/>
</dbReference>
<evidence type="ECO:0000256" key="4">
    <source>
        <dbReference type="ARBA" id="ARBA00022989"/>
    </source>
</evidence>
<evidence type="ECO:0000313" key="7">
    <source>
        <dbReference type="EMBL" id="EIE86947.1"/>
    </source>
</evidence>
<evidence type="ECO:0000256" key="3">
    <source>
        <dbReference type="ARBA" id="ARBA00022692"/>
    </source>
</evidence>
<dbReference type="InterPro" id="IPR045242">
    <property type="entry name" value="Syntaxin"/>
</dbReference>
<dbReference type="OMA" id="LEQGNTM"/>
<dbReference type="GO" id="GO:0048278">
    <property type="term" value="P:vesicle docking"/>
    <property type="evidence" value="ECO:0007669"/>
    <property type="project" value="TreeGrafter"/>
</dbReference>
<evidence type="ECO:0000256" key="5">
    <source>
        <dbReference type="ARBA" id="ARBA00023136"/>
    </source>
</evidence>
<keyword evidence="4" id="KW-1133">Transmembrane helix</keyword>
<dbReference type="Proteomes" id="UP000009138">
    <property type="component" value="Unassembled WGS sequence"/>
</dbReference>
<dbReference type="RefSeq" id="XP_067522343.1">
    <property type="nucleotide sequence ID" value="XM_067666242.1"/>
</dbReference>
<dbReference type="PROSITE" id="PS50192">
    <property type="entry name" value="T_SNARE"/>
    <property type="match status" value="1"/>
</dbReference>
<keyword evidence="8" id="KW-1185">Reference proteome</keyword>
<feature type="domain" description="T-SNARE coiled-coil homology" evidence="6">
    <location>
        <begin position="79"/>
        <end position="123"/>
    </location>
</feature>
<proteinExistence type="inferred from homology"/>
<gene>
    <name evidence="7" type="ORF">RO3G_11658</name>
</gene>